<dbReference type="PANTHER" id="PTHR47264:SF3">
    <property type="entry name" value="SYNAPTOTAGMIN-5 ISOFORM X1"/>
    <property type="match status" value="1"/>
</dbReference>
<comment type="caution">
    <text evidence="2">The sequence shown here is derived from an EMBL/GenBank/DDBJ whole genome shotgun (WGS) entry which is preliminary data.</text>
</comment>
<dbReference type="Proteomes" id="UP001237642">
    <property type="component" value="Unassembled WGS sequence"/>
</dbReference>
<dbReference type="Gene3D" id="2.60.40.150">
    <property type="entry name" value="C2 domain"/>
    <property type="match status" value="1"/>
</dbReference>
<evidence type="ECO:0000259" key="1">
    <source>
        <dbReference type="PROSITE" id="PS50004"/>
    </source>
</evidence>
<organism evidence="2 3">
    <name type="scientific">Heracleum sosnowskyi</name>
    <dbReference type="NCBI Taxonomy" id="360622"/>
    <lineage>
        <taxon>Eukaryota</taxon>
        <taxon>Viridiplantae</taxon>
        <taxon>Streptophyta</taxon>
        <taxon>Embryophyta</taxon>
        <taxon>Tracheophyta</taxon>
        <taxon>Spermatophyta</taxon>
        <taxon>Magnoliopsida</taxon>
        <taxon>eudicotyledons</taxon>
        <taxon>Gunneridae</taxon>
        <taxon>Pentapetalae</taxon>
        <taxon>asterids</taxon>
        <taxon>campanulids</taxon>
        <taxon>Apiales</taxon>
        <taxon>Apiaceae</taxon>
        <taxon>Apioideae</taxon>
        <taxon>apioid superclade</taxon>
        <taxon>Tordylieae</taxon>
        <taxon>Tordyliinae</taxon>
        <taxon>Heracleum</taxon>
    </lineage>
</organism>
<dbReference type="PROSITE" id="PS50004">
    <property type="entry name" value="C2"/>
    <property type="match status" value="1"/>
</dbReference>
<proteinExistence type="predicted"/>
<protein>
    <recommendedName>
        <fullName evidence="1">C2 domain-containing protein</fullName>
    </recommendedName>
</protein>
<name>A0AAD8JDS8_9APIA</name>
<dbReference type="PANTHER" id="PTHR47264">
    <property type="entry name" value="OS01G0128800 PROTEIN"/>
    <property type="match status" value="1"/>
</dbReference>
<feature type="domain" description="C2" evidence="1">
    <location>
        <begin position="1"/>
        <end position="83"/>
    </location>
</feature>
<dbReference type="Pfam" id="PF00168">
    <property type="entry name" value="C2"/>
    <property type="match status" value="1"/>
</dbReference>
<evidence type="ECO:0000313" key="2">
    <source>
        <dbReference type="EMBL" id="KAK1402264.1"/>
    </source>
</evidence>
<evidence type="ECO:0000313" key="3">
    <source>
        <dbReference type="Proteomes" id="UP001237642"/>
    </source>
</evidence>
<reference evidence="2" key="2">
    <citation type="submission" date="2023-05" db="EMBL/GenBank/DDBJ databases">
        <authorList>
            <person name="Schelkunov M.I."/>
        </authorList>
    </citation>
    <scope>NUCLEOTIDE SEQUENCE</scope>
    <source>
        <strain evidence="2">Hsosn_3</strain>
        <tissue evidence="2">Leaf</tissue>
    </source>
</reference>
<sequence length="144" mass="16520">MSGDPDDKGCDKIEIVQAFKRSKIFQRTTNPTWNQKFDFDEIGDGEYLKIRCYSEDTFSDDNIGSARVNLEGLVEGSIKDVWIPLEKVKSGELRFQIEAVKMDDNEGSITLRRLAQNREATRKSRLRKKVSYDLTAALLLLYCC</sequence>
<dbReference type="InterPro" id="IPR035892">
    <property type="entry name" value="C2_domain_sf"/>
</dbReference>
<dbReference type="SUPFAM" id="SSF49562">
    <property type="entry name" value="C2 domain (Calcium/lipid-binding domain, CaLB)"/>
    <property type="match status" value="1"/>
</dbReference>
<keyword evidence="3" id="KW-1185">Reference proteome</keyword>
<dbReference type="InterPro" id="IPR000008">
    <property type="entry name" value="C2_dom"/>
</dbReference>
<accession>A0AAD8JDS8</accession>
<gene>
    <name evidence="2" type="ORF">POM88_001869</name>
</gene>
<dbReference type="AlphaFoldDB" id="A0AAD8JDS8"/>
<reference evidence="2" key="1">
    <citation type="submission" date="2023-02" db="EMBL/GenBank/DDBJ databases">
        <title>Genome of toxic invasive species Heracleum sosnowskyi carries increased number of genes despite the absence of recent whole-genome duplications.</title>
        <authorList>
            <person name="Schelkunov M."/>
            <person name="Shtratnikova V."/>
            <person name="Makarenko M."/>
            <person name="Klepikova A."/>
            <person name="Omelchenko D."/>
            <person name="Novikova G."/>
            <person name="Obukhova E."/>
            <person name="Bogdanov V."/>
            <person name="Penin A."/>
            <person name="Logacheva M."/>
        </authorList>
    </citation>
    <scope>NUCLEOTIDE SEQUENCE</scope>
    <source>
        <strain evidence="2">Hsosn_3</strain>
        <tissue evidence="2">Leaf</tissue>
    </source>
</reference>
<dbReference type="EMBL" id="JAUIZM010000001">
    <property type="protein sequence ID" value="KAK1402264.1"/>
    <property type="molecule type" value="Genomic_DNA"/>
</dbReference>